<evidence type="ECO:0000256" key="2">
    <source>
        <dbReference type="ARBA" id="ARBA00023125"/>
    </source>
</evidence>
<dbReference type="Proteomes" id="UP000262954">
    <property type="component" value="Unassembled WGS sequence"/>
</dbReference>
<reference evidence="5 6" key="1">
    <citation type="journal article" date="2018" name="Nat. Biotechnol.">
        <title>A standardized bacterial taxonomy based on genome phylogeny substantially revises the tree of life.</title>
        <authorList>
            <person name="Parks D.H."/>
            <person name="Chuvochina M."/>
            <person name="Waite D.W."/>
            <person name="Rinke C."/>
            <person name="Skarshewski A."/>
            <person name="Chaumeil P.A."/>
            <person name="Hugenholtz P."/>
        </authorList>
    </citation>
    <scope>NUCLEOTIDE SEQUENCE [LARGE SCALE GENOMIC DNA]</scope>
    <source>
        <strain evidence="5">UBA11482</strain>
    </source>
</reference>
<organism evidence="5 6">
    <name type="scientific">Coprobacter fastidiosus</name>
    <dbReference type="NCBI Taxonomy" id="1099853"/>
    <lineage>
        <taxon>Bacteria</taxon>
        <taxon>Pseudomonadati</taxon>
        <taxon>Bacteroidota</taxon>
        <taxon>Bacteroidia</taxon>
        <taxon>Bacteroidales</taxon>
        <taxon>Barnesiellaceae</taxon>
        <taxon>Coprobacter</taxon>
    </lineage>
</organism>
<dbReference type="GO" id="GO:0006310">
    <property type="term" value="P:DNA recombination"/>
    <property type="evidence" value="ECO:0007669"/>
    <property type="project" value="UniProtKB-KW"/>
</dbReference>
<dbReference type="SUPFAM" id="SSF56349">
    <property type="entry name" value="DNA breaking-rejoining enzymes"/>
    <property type="match status" value="1"/>
</dbReference>
<dbReference type="InterPro" id="IPR011010">
    <property type="entry name" value="DNA_brk_join_enz"/>
</dbReference>
<name>A0A354M3S1_9BACT</name>
<dbReference type="InterPro" id="IPR002104">
    <property type="entry name" value="Integrase_catalytic"/>
</dbReference>
<protein>
    <recommendedName>
        <fullName evidence="4">Tyr recombinase domain-containing protein</fullName>
    </recommendedName>
</protein>
<evidence type="ECO:0000313" key="5">
    <source>
        <dbReference type="EMBL" id="HBJ09160.1"/>
    </source>
</evidence>
<accession>A0A354M3S1</accession>
<gene>
    <name evidence="5" type="ORF">DDY73_09165</name>
</gene>
<evidence type="ECO:0000313" key="6">
    <source>
        <dbReference type="Proteomes" id="UP000262954"/>
    </source>
</evidence>
<evidence type="ECO:0000256" key="3">
    <source>
        <dbReference type="ARBA" id="ARBA00023172"/>
    </source>
</evidence>
<dbReference type="InterPro" id="IPR050090">
    <property type="entry name" value="Tyrosine_recombinase_XerCD"/>
</dbReference>
<dbReference type="InterPro" id="IPR025269">
    <property type="entry name" value="SAM-like_dom"/>
</dbReference>
<keyword evidence="2" id="KW-0238">DNA-binding</keyword>
<evidence type="ECO:0000259" key="4">
    <source>
        <dbReference type="PROSITE" id="PS51898"/>
    </source>
</evidence>
<dbReference type="Gene3D" id="1.10.443.10">
    <property type="entry name" value="Intergrase catalytic core"/>
    <property type="match status" value="1"/>
</dbReference>
<dbReference type="GO" id="GO:0015074">
    <property type="term" value="P:DNA integration"/>
    <property type="evidence" value="ECO:0007669"/>
    <property type="project" value="InterPro"/>
</dbReference>
<dbReference type="Pfam" id="PF00589">
    <property type="entry name" value="Phage_integrase"/>
    <property type="match status" value="1"/>
</dbReference>
<feature type="domain" description="Tyr recombinase" evidence="4">
    <location>
        <begin position="224"/>
        <end position="415"/>
    </location>
</feature>
<dbReference type="AlphaFoldDB" id="A0A354M3S1"/>
<dbReference type="PANTHER" id="PTHR30349">
    <property type="entry name" value="PHAGE INTEGRASE-RELATED"/>
    <property type="match status" value="1"/>
</dbReference>
<dbReference type="PANTHER" id="PTHR30349:SF64">
    <property type="entry name" value="PROPHAGE INTEGRASE INTD-RELATED"/>
    <property type="match status" value="1"/>
</dbReference>
<dbReference type="InterPro" id="IPR013762">
    <property type="entry name" value="Integrase-like_cat_sf"/>
</dbReference>
<dbReference type="Pfam" id="PF13102">
    <property type="entry name" value="Phage_int_SAM_5"/>
    <property type="match status" value="1"/>
</dbReference>
<proteinExistence type="inferred from homology"/>
<dbReference type="InterPro" id="IPR010998">
    <property type="entry name" value="Integrase_recombinase_N"/>
</dbReference>
<comment type="similarity">
    <text evidence="1">Belongs to the 'phage' integrase family.</text>
</comment>
<sequence>MGVSFSLPNKNKQKSSIDVIVRFKNKRFKRSSGESIETIYWNTNGCREVREYPHGKSVNIKLKKIKRACDDACDNFIEKMKIPDSEEFWKEVDFILSGSERETYFVNYFQLFIDNNKNIRAATTIKSYTTVLHKLIEFEKKHNKRLKFEDIDMQFYNKFRDFMFNQKFSDNYFGTAIKCIKTVFRAARYNDNLHNLSLTSSNNFKTINETADTIYLNDEELKKIHELQFTKENIEKFFPLVIKNPANLISKIKAYEIVRNKFLIGCCTALRVSDFNRLSKANISGNFIKITTQKTKTPVVVPINKMLRSIIDSGFDIMTPVSDQKINQHIKEICQMAGINNLVEITCSEGGKKVIKTFPKYSLVTNHTARRSGATNMYKAGIPTLAIMKITGHKTEKAFMKYIKITEEENAEMLANHPYFKN</sequence>
<dbReference type="Gene3D" id="1.10.150.130">
    <property type="match status" value="1"/>
</dbReference>
<evidence type="ECO:0000256" key="1">
    <source>
        <dbReference type="ARBA" id="ARBA00008857"/>
    </source>
</evidence>
<dbReference type="PROSITE" id="PS51898">
    <property type="entry name" value="TYR_RECOMBINASE"/>
    <property type="match status" value="1"/>
</dbReference>
<comment type="caution">
    <text evidence="5">The sequence shown here is derived from an EMBL/GenBank/DDBJ whole genome shotgun (WGS) entry which is preliminary data.</text>
</comment>
<keyword evidence="3" id="KW-0233">DNA recombination</keyword>
<dbReference type="EMBL" id="DNWC01000120">
    <property type="protein sequence ID" value="HBJ09160.1"/>
    <property type="molecule type" value="Genomic_DNA"/>
</dbReference>
<dbReference type="GO" id="GO:0003677">
    <property type="term" value="F:DNA binding"/>
    <property type="evidence" value="ECO:0007669"/>
    <property type="project" value="UniProtKB-KW"/>
</dbReference>